<dbReference type="NCBIfam" id="TIGR04131">
    <property type="entry name" value="Bac_Flav_CTERM"/>
    <property type="match status" value="1"/>
</dbReference>
<keyword evidence="3" id="KW-1185">Reference proteome</keyword>
<keyword evidence="1" id="KW-0732">Signal</keyword>
<dbReference type="AlphaFoldDB" id="A0A4Q2UTB2"/>
<dbReference type="Pfam" id="PF13585">
    <property type="entry name" value="CHU_C"/>
    <property type="match status" value="1"/>
</dbReference>
<evidence type="ECO:0000313" key="2">
    <source>
        <dbReference type="EMBL" id="RYC70059.1"/>
    </source>
</evidence>
<sequence>MLKRLVLFLMMPLFPIRLFAQQADCSSIGFDAGTRGGWVFSNGRVLDQNNQTIFMNETAGTLLDGHYITKLSDGNDPVINTAQLPMVAPGSTNSLRIGNRTSGARFDRIRTSLFITPDNAIFQYRFAIVLQDPNHLPFQQPAFRIRVLTDKGSEIGCGYYEVSAARQISGFKEQGSLRYRNWTTGAINLRAFVGQVLTIEVTTNDCTEGGHYGYAYFDAQCIKPEVTVQTKCPGSQDSLVISAPAGFEAYQWSNGAISPSITIFPKEGDQYSVRIRPFSSLNTDCDFSLTYTVPALRKPTVLSASICAGEGFVIGDTTFRTSGTFTRRLKRAGEVCDSVVVTTLTVRPLVQSTQSVTLCAGESLTINKSVYTKAGTYIDTIPRNAPLCDSVVTTILSIRPLVTRAQSVTICAGDSYNIANSLYQQAGIYTDRFARPLPLCDSIVTTTLSVIDPIVTITGGRLYQAGDSLQLQVAIVPPGLYQYQWTPSDQLSCASCPAPWASPSETTVYKLTISTDGQGCQRSGEATVVVEACNLYLPDAFTPDGDGINDVFKPVGGDCVAEVKTMVVYNRWGEKIHLQTNFSIKDPDAGWDGTYLGKPVLSGQYPFRIDYIRRNGRSSSLSGMVTLVR</sequence>
<dbReference type="EMBL" id="SBLB01000002">
    <property type="protein sequence ID" value="RYC70059.1"/>
    <property type="molecule type" value="Genomic_DNA"/>
</dbReference>
<comment type="caution">
    <text evidence="2">The sequence shown here is derived from an EMBL/GenBank/DDBJ whole genome shotgun (WGS) entry which is preliminary data.</text>
</comment>
<dbReference type="Proteomes" id="UP000290407">
    <property type="component" value="Unassembled WGS sequence"/>
</dbReference>
<name>A0A4Q2UTB2_9BACT</name>
<feature type="chain" id="PRO_5020884690" evidence="1">
    <location>
        <begin position="21"/>
        <end position="629"/>
    </location>
</feature>
<accession>A0A4Q2UTB2</accession>
<evidence type="ECO:0000256" key="1">
    <source>
        <dbReference type="SAM" id="SignalP"/>
    </source>
</evidence>
<gene>
    <name evidence="2" type="ORF">EQG79_09315</name>
</gene>
<dbReference type="InterPro" id="IPR026341">
    <property type="entry name" value="T9SS_type_B"/>
</dbReference>
<evidence type="ECO:0000313" key="3">
    <source>
        <dbReference type="Proteomes" id="UP000290407"/>
    </source>
</evidence>
<protein>
    <submittedName>
        <fullName evidence="2">Gliding motility-associated C-terminal domain-containing protein</fullName>
    </submittedName>
</protein>
<reference evidence="2 3" key="1">
    <citation type="submission" date="2019-01" db="EMBL/GenBank/DDBJ databases">
        <title>Spirosoma flava sp. nov., a propanil-degrading bacterium isolated from herbicide-contaminated soil.</title>
        <authorList>
            <person name="Zhang L."/>
            <person name="Jiang J.-D."/>
        </authorList>
    </citation>
    <scope>NUCLEOTIDE SEQUENCE [LARGE SCALE GENOMIC DNA]</scope>
    <source>
        <strain evidence="2 3">TY50</strain>
    </source>
</reference>
<feature type="signal peptide" evidence="1">
    <location>
        <begin position="1"/>
        <end position="20"/>
    </location>
</feature>
<organism evidence="2 3">
    <name type="scientific">Spirosoma sordidisoli</name>
    <dbReference type="NCBI Taxonomy" id="2502893"/>
    <lineage>
        <taxon>Bacteria</taxon>
        <taxon>Pseudomonadati</taxon>
        <taxon>Bacteroidota</taxon>
        <taxon>Cytophagia</taxon>
        <taxon>Cytophagales</taxon>
        <taxon>Cytophagaceae</taxon>
        <taxon>Spirosoma</taxon>
    </lineage>
</organism>
<proteinExistence type="predicted"/>